<dbReference type="Proteomes" id="UP001162741">
    <property type="component" value="Chromosome"/>
</dbReference>
<gene>
    <name evidence="1" type="ORF">MKQ68_09255</name>
</gene>
<dbReference type="RefSeq" id="WP_264283047.1">
    <property type="nucleotide sequence ID" value="NZ_CP107006.1"/>
</dbReference>
<keyword evidence="2" id="KW-1185">Reference proteome</keyword>
<name>A0ABY6JAC2_9BACT</name>
<dbReference type="EMBL" id="CP107006">
    <property type="protein sequence ID" value="UYQ95282.1"/>
    <property type="molecule type" value="Genomic_DNA"/>
</dbReference>
<proteinExistence type="predicted"/>
<protein>
    <submittedName>
        <fullName evidence="1">Uncharacterized protein</fullName>
    </submittedName>
</protein>
<evidence type="ECO:0000313" key="1">
    <source>
        <dbReference type="EMBL" id="UYQ95282.1"/>
    </source>
</evidence>
<reference evidence="1" key="1">
    <citation type="submission" date="2022-10" db="EMBL/GenBank/DDBJ databases">
        <title>Chitinophaga sp. nov., isolated from soil.</title>
        <authorList>
            <person name="Jeon C.O."/>
        </authorList>
    </citation>
    <scope>NUCLEOTIDE SEQUENCE</scope>
    <source>
        <strain evidence="1">R8</strain>
    </source>
</reference>
<evidence type="ECO:0000313" key="2">
    <source>
        <dbReference type="Proteomes" id="UP001162741"/>
    </source>
</evidence>
<organism evidence="1 2">
    <name type="scientific">Chitinophaga horti</name>
    <dbReference type="NCBI Taxonomy" id="2920382"/>
    <lineage>
        <taxon>Bacteria</taxon>
        <taxon>Pseudomonadati</taxon>
        <taxon>Bacteroidota</taxon>
        <taxon>Chitinophagia</taxon>
        <taxon>Chitinophagales</taxon>
        <taxon>Chitinophagaceae</taxon>
        <taxon>Chitinophaga</taxon>
    </lineage>
</organism>
<sequence>MLILAPTIRIPRAGELSHRADGQEALEKRAHAQIKEGFLVRMNASPLLPFRFEASININNDRLWQLFISLTEFLPDTVSCHYGMEDATSTLPMNKMEALAGLYPHKTALTEDAALSFGLVHNDKKAMYEITVSHTKYIRFYGREERAFVDKMNIFKLPEFKRLEFVDEYPYLVEKGKSDPKAVVKALDKVFGV</sequence>
<accession>A0ABY6JAC2</accession>